<keyword evidence="3" id="KW-1185">Reference proteome</keyword>
<keyword evidence="1" id="KW-0732">Signal</keyword>
<accession>A0A1S7TSX4</accession>
<sequence>MMMGRHPAKRAGIALALMGFAAPLFAQQPSLPDDVSAFVSRRDGCDHFRGEEATDHDRRAQIEEALNRLCRGSDADLARLKRQYSGNKAIMTILERYEPDIEGDGAAD</sequence>
<dbReference type="Proteomes" id="UP000192140">
    <property type="component" value="Unassembled WGS sequence"/>
</dbReference>
<reference evidence="2" key="1">
    <citation type="submission" date="2016-01" db="EMBL/GenBank/DDBJ databases">
        <authorList>
            <person name="Regsiter A."/>
            <person name="william w."/>
        </authorList>
    </citation>
    <scope>NUCLEOTIDE SEQUENCE</scope>
    <source>
        <strain evidence="2">NCPPB 1641</strain>
    </source>
</reference>
<protein>
    <submittedName>
        <fullName evidence="2">Uncharacterized protein</fullName>
    </submittedName>
</protein>
<evidence type="ECO:0000256" key="1">
    <source>
        <dbReference type="SAM" id="SignalP"/>
    </source>
</evidence>
<evidence type="ECO:0000313" key="2">
    <source>
        <dbReference type="EMBL" id="CVI57387.1"/>
    </source>
</evidence>
<dbReference type="EMBL" id="FCNP01000030">
    <property type="protein sequence ID" value="CVI57387.1"/>
    <property type="molecule type" value="Genomic_DNA"/>
</dbReference>
<gene>
    <name evidence="2" type="ORF">AGR7A_Lc10082</name>
</gene>
<comment type="caution">
    <text evidence="2">The sequence shown here is derived from an EMBL/GenBank/DDBJ whole genome shotgun (WGS) entry which is preliminary data.</text>
</comment>
<dbReference type="AlphaFoldDB" id="A0A1S7TSX4"/>
<organism evidence="2 3">
    <name type="scientific">Agrobacterium deltaense NCPPB 1641</name>
    <dbReference type="NCBI Taxonomy" id="1183425"/>
    <lineage>
        <taxon>Bacteria</taxon>
        <taxon>Pseudomonadati</taxon>
        <taxon>Pseudomonadota</taxon>
        <taxon>Alphaproteobacteria</taxon>
        <taxon>Hyphomicrobiales</taxon>
        <taxon>Rhizobiaceae</taxon>
        <taxon>Rhizobium/Agrobacterium group</taxon>
        <taxon>Agrobacterium</taxon>
    </lineage>
</organism>
<feature type="signal peptide" evidence="1">
    <location>
        <begin position="1"/>
        <end position="26"/>
    </location>
</feature>
<feature type="chain" id="PRO_5012910334" evidence="1">
    <location>
        <begin position="27"/>
        <end position="108"/>
    </location>
</feature>
<evidence type="ECO:0000313" key="3">
    <source>
        <dbReference type="Proteomes" id="UP000192140"/>
    </source>
</evidence>
<dbReference type="RefSeq" id="WP_137396288.1">
    <property type="nucleotide sequence ID" value="NZ_LT009776.1"/>
</dbReference>
<proteinExistence type="predicted"/>
<name>A0A1S7TSX4_9HYPH</name>